<dbReference type="PANTHER" id="PTHR23349:SF112">
    <property type="entry name" value="48 RELATED 1, ISOFORM B"/>
    <property type="match status" value="1"/>
</dbReference>
<dbReference type="InterPro" id="IPR050283">
    <property type="entry name" value="E-box_TF_Regulators"/>
</dbReference>
<dbReference type="CDD" id="cd11417">
    <property type="entry name" value="bHLH_TS_PTF1A"/>
    <property type="match status" value="1"/>
</dbReference>
<evidence type="ECO:0000313" key="3">
    <source>
        <dbReference type="Proteomes" id="UP000675881"/>
    </source>
</evidence>
<evidence type="ECO:0000259" key="1">
    <source>
        <dbReference type="PROSITE" id="PS50888"/>
    </source>
</evidence>
<dbReference type="PANTHER" id="PTHR23349">
    <property type="entry name" value="BASIC HELIX-LOOP-HELIX TRANSCRIPTION FACTOR, TWIST"/>
    <property type="match status" value="1"/>
</dbReference>
<keyword evidence="3" id="KW-1185">Reference proteome</keyword>
<dbReference type="PROSITE" id="PS50888">
    <property type="entry name" value="BHLH"/>
    <property type="match status" value="1"/>
</dbReference>
<organism evidence="2 3">
    <name type="scientific">Lepeophtheirus salmonis</name>
    <name type="common">Salmon louse</name>
    <name type="synonym">Caligus salmonis</name>
    <dbReference type="NCBI Taxonomy" id="72036"/>
    <lineage>
        <taxon>Eukaryota</taxon>
        <taxon>Metazoa</taxon>
        <taxon>Ecdysozoa</taxon>
        <taxon>Arthropoda</taxon>
        <taxon>Crustacea</taxon>
        <taxon>Multicrustacea</taxon>
        <taxon>Hexanauplia</taxon>
        <taxon>Copepoda</taxon>
        <taxon>Siphonostomatoida</taxon>
        <taxon>Caligidae</taxon>
        <taxon>Lepeophtheirus</taxon>
    </lineage>
</organism>
<dbReference type="GO" id="GO:0046983">
    <property type="term" value="F:protein dimerization activity"/>
    <property type="evidence" value="ECO:0007669"/>
    <property type="project" value="InterPro"/>
</dbReference>
<feature type="domain" description="BHLH" evidence="1">
    <location>
        <begin position="88"/>
        <end position="140"/>
    </location>
</feature>
<dbReference type="GO" id="GO:0000977">
    <property type="term" value="F:RNA polymerase II transcription regulatory region sequence-specific DNA binding"/>
    <property type="evidence" value="ECO:0007669"/>
    <property type="project" value="TreeGrafter"/>
</dbReference>
<reference evidence="2" key="1">
    <citation type="submission" date="2021-02" db="EMBL/GenBank/DDBJ databases">
        <authorList>
            <person name="Bekaert M."/>
        </authorList>
    </citation>
    <scope>NUCLEOTIDE SEQUENCE</scope>
    <source>
        <strain evidence="2">IoA-00</strain>
    </source>
</reference>
<dbReference type="SMART" id="SM00353">
    <property type="entry name" value="HLH"/>
    <property type="match status" value="1"/>
</dbReference>
<dbReference type="AlphaFoldDB" id="A0A7R8D0G9"/>
<dbReference type="EMBL" id="HG994585">
    <property type="protein sequence ID" value="CAF2984185.1"/>
    <property type="molecule type" value="Genomic_DNA"/>
</dbReference>
<name>A0A7R8D0G9_LEPSM</name>
<proteinExistence type="predicted"/>
<accession>A0A7R8D0G9</accession>
<dbReference type="Proteomes" id="UP000675881">
    <property type="component" value="Chromosome 6"/>
</dbReference>
<dbReference type="Gene3D" id="4.10.280.10">
    <property type="entry name" value="Helix-loop-helix DNA-binding domain"/>
    <property type="match status" value="1"/>
</dbReference>
<dbReference type="OrthoDB" id="10048995at2759"/>
<dbReference type="GO" id="GO:0000981">
    <property type="term" value="F:DNA-binding transcription factor activity, RNA polymerase II-specific"/>
    <property type="evidence" value="ECO:0007669"/>
    <property type="project" value="TreeGrafter"/>
</dbReference>
<evidence type="ECO:0000313" key="2">
    <source>
        <dbReference type="EMBL" id="CAF2984185.1"/>
    </source>
</evidence>
<sequence length="192" mass="21977">MMHFRGDYAPQGMYYDNSVNEGFISSTTPTSNSNSLRDQFMETQVFHDLMESATYNDSSSSSSSPDSSSSNHCHIQINYKLKKKKATIQRYAANLRERKRMQSINDAFEGLRQHIPTLPYEKKLSKVDTLRLTIGYVNFLADIVANDSSTGKEPPPVPQQKKIIVYSSRGSQYMSHSLSWSNDKREFIKVWL</sequence>
<dbReference type="Pfam" id="PF00010">
    <property type="entry name" value="HLH"/>
    <property type="match status" value="1"/>
</dbReference>
<dbReference type="SUPFAM" id="SSF47459">
    <property type="entry name" value="HLH, helix-loop-helix DNA-binding domain"/>
    <property type="match status" value="1"/>
</dbReference>
<dbReference type="InterPro" id="IPR036638">
    <property type="entry name" value="HLH_DNA-bd_sf"/>
</dbReference>
<dbReference type="GO" id="GO:0032502">
    <property type="term" value="P:developmental process"/>
    <property type="evidence" value="ECO:0007669"/>
    <property type="project" value="TreeGrafter"/>
</dbReference>
<gene>
    <name evidence="2" type="ORF">LSAA_11490</name>
</gene>
<protein>
    <submittedName>
        <fullName evidence="2">PTF1A</fullName>
    </submittedName>
</protein>
<dbReference type="InterPro" id="IPR011598">
    <property type="entry name" value="bHLH_dom"/>
</dbReference>